<keyword evidence="3" id="KW-1185">Reference proteome</keyword>
<dbReference type="GO" id="GO:0004497">
    <property type="term" value="F:monooxygenase activity"/>
    <property type="evidence" value="ECO:0007669"/>
    <property type="project" value="TreeGrafter"/>
</dbReference>
<dbReference type="RefSeq" id="WP_124235803.1">
    <property type="nucleotide sequence ID" value="NZ_JBHUFI010000009.1"/>
</dbReference>
<dbReference type="EMBL" id="RQJX01000003">
    <property type="protein sequence ID" value="RQN09348.1"/>
    <property type="molecule type" value="Genomic_DNA"/>
</dbReference>
<dbReference type="OrthoDB" id="178899at2"/>
<protein>
    <submittedName>
        <fullName evidence="2">NAD(P)/FAD-dependent oxidoreductase</fullName>
    </submittedName>
</protein>
<dbReference type="Pfam" id="PF13738">
    <property type="entry name" value="Pyr_redox_3"/>
    <property type="match status" value="1"/>
</dbReference>
<evidence type="ECO:0000313" key="3">
    <source>
        <dbReference type="Proteomes" id="UP000275225"/>
    </source>
</evidence>
<sequence length="351" mass="38537">MELHDSIVIGGGQAGLSASYHLKRRGIEHLVLDANAHPGGAWQHRWPTLSMHDVHGVADLPGLERAEDDGAAAAREAVPAYFRSYEQTFDLPVVRPVEVDAVTDDDGILVVRSGERAWRTRTLVNATGTWTRPFIPYYPGIETFAGRQLHTVDFTRPEEFRGQRVLVVGGGQSAVQFLGQLAPVTDTLWVTRHEPRWRTEEFTPEAGRAAVALVEDRVRQGLPPRSVVSVTGLLLRPQEEEARRLGAYERRPMFSRIEPRGVRWTDGSFEPVDVILWATGFRHAIDHLAPLHLRSPRGGIQLDGTTAVADPRIQLVGYGPSASTIGANRAGRSAALGVVRWLADEAATLAG</sequence>
<dbReference type="PRINTS" id="PR00469">
    <property type="entry name" value="PNDRDTASEII"/>
</dbReference>
<dbReference type="GO" id="GO:0050660">
    <property type="term" value="F:flavin adenine dinucleotide binding"/>
    <property type="evidence" value="ECO:0007669"/>
    <property type="project" value="TreeGrafter"/>
</dbReference>
<dbReference type="PRINTS" id="PR00368">
    <property type="entry name" value="FADPNR"/>
</dbReference>
<dbReference type="SUPFAM" id="SSF51905">
    <property type="entry name" value="FAD/NAD(P)-binding domain"/>
    <property type="match status" value="1"/>
</dbReference>
<dbReference type="Proteomes" id="UP000275225">
    <property type="component" value="Unassembled WGS sequence"/>
</dbReference>
<keyword evidence="1" id="KW-0560">Oxidoreductase</keyword>
<dbReference type="InterPro" id="IPR036188">
    <property type="entry name" value="FAD/NAD-bd_sf"/>
</dbReference>
<dbReference type="InterPro" id="IPR050982">
    <property type="entry name" value="Auxin_biosynth/cation_transpt"/>
</dbReference>
<comment type="caution">
    <text evidence="2">The sequence shown here is derived from an EMBL/GenBank/DDBJ whole genome shotgun (WGS) entry which is preliminary data.</text>
</comment>
<evidence type="ECO:0000256" key="1">
    <source>
        <dbReference type="ARBA" id="ARBA00023002"/>
    </source>
</evidence>
<accession>A0A3N6X6S6</accession>
<dbReference type="AlphaFoldDB" id="A0A3N6X6S6"/>
<dbReference type="Gene3D" id="3.50.50.60">
    <property type="entry name" value="FAD/NAD(P)-binding domain"/>
    <property type="match status" value="1"/>
</dbReference>
<evidence type="ECO:0000313" key="2">
    <source>
        <dbReference type="EMBL" id="RQN09348.1"/>
    </source>
</evidence>
<proteinExistence type="predicted"/>
<name>A0A3N6X6S6_9ACTN</name>
<dbReference type="PANTHER" id="PTHR43539">
    <property type="entry name" value="FLAVIN-BINDING MONOOXYGENASE-LIKE PROTEIN (AFU_ORTHOLOGUE AFUA_4G09220)"/>
    <property type="match status" value="1"/>
</dbReference>
<gene>
    <name evidence="2" type="ORF">EHW97_03645</name>
</gene>
<dbReference type="PANTHER" id="PTHR43539:SF78">
    <property type="entry name" value="FLAVIN-CONTAINING MONOOXYGENASE"/>
    <property type="match status" value="1"/>
</dbReference>
<reference evidence="2 3" key="1">
    <citation type="submission" date="2018-11" db="EMBL/GenBank/DDBJ databases">
        <authorList>
            <person name="Li F."/>
        </authorList>
    </citation>
    <scope>NUCLEOTIDE SEQUENCE [LARGE SCALE GENOMIC DNA]</scope>
    <source>
        <strain evidence="2 3">YS17T</strain>
    </source>
</reference>
<organism evidence="2 3">
    <name type="scientific">Aeromicrobium camelliae</name>
    <dbReference type="NCBI Taxonomy" id="1538144"/>
    <lineage>
        <taxon>Bacteria</taxon>
        <taxon>Bacillati</taxon>
        <taxon>Actinomycetota</taxon>
        <taxon>Actinomycetes</taxon>
        <taxon>Propionibacteriales</taxon>
        <taxon>Nocardioidaceae</taxon>
        <taxon>Aeromicrobium</taxon>
    </lineage>
</organism>